<evidence type="ECO:0000256" key="1">
    <source>
        <dbReference type="ARBA" id="ARBA00004123"/>
    </source>
</evidence>
<dbReference type="InterPro" id="IPR044437">
    <property type="entry name" value="SETD2/Set2_SET"/>
</dbReference>
<keyword evidence="4" id="KW-0158">Chromosome</keyword>
<sequence>MKIVKKIWIKLYQLQKNLYMNTLMKTYIGLKGKKSKSKKQVRRMVCDCTLTKEEIECGIFGCKEECLNRLLMIECGYRCPLVDACSNKRFQKKQYVNAEIIKTEKKGWGLRALQDVSTGDFLMEFVGEVLNHKEYRQRVKLYAKEKNVHCYFMALKTDEILDATYKGNWTRFINHSCDPNCETQKWTVNGELRVGVFARRPIFVGEEFTLDYQFQRYGREAQKCFCGSANCSGYIGGEKQISIDAYSGAKSSTAKRKKGSDDKKREWEDLALEEEIEKLNSVKGLRNREETLKFARLMVRAEESSARHQLLDIIVKTEEQACLRLFLDYHGLPLLWSWMTDTVELDLKVKILQVLALLPVSNKTMLLDSKVMNIVEKWVEEFSTDKREKSGIKSLESSMTSPLEEGSEPVCKKLKNVEISDSETDSNGSHNTNENAPETSMLNENFKTEILKSEMSPSPATEIKSPSDFQDSKTELKEDDPQNELKKNILNRGADLLNNWKNLKEVFRIPRLEQQKRKEDELEADHNMMSVCAKTEEKKPEVAEVTGDQIQVVISVKTPSFSDYIRGFDYENPDMNYKMDDRSRNNLLQVPQSNNNKIKKRPFIPKSKMEDLSQRKLKEDSDSSLEGASPSLSGTSPIIQPSNRPALLPTPTYVNQPPVNFPPPINPSVAPHPHLDQAPPTMYPPPIVYPPSQVPFVNTGAPPPVLTHPPTSIPPPTAVIPQPAPILQHPPNTSIPPVNTGLPPNPNTFQLPPNMPPASAVPASAPFIPNQNPAVPNYPPGPNPFGNQGQPFYFMQQPPAIPNAPPQAENIGIQSAPPLSVQPVNPMQLPPTSFPLPSTTSLPPTSLPMQVPTSLPVQSGTIHTLLVQTTMAQTTESMSKTTLSVVQEEPKPVKLPKLWRSATDSEGNVYYYHSVTRQTQWDPPSMDEADDESEDEDEDSESEESESSDTPTYDEPKVSNKHVKRKPKKRKTTKAAADTSVSITVRPEVAKKIKELFRTKMSSYIVHCLNAYRKADCKVGRITSNEDFKYLARKLTHYTMTKELKQCKNVEDLDCNECVMHKAKDFIKKYMSKYGSKYSRKEKYSPPDA</sequence>
<dbReference type="Gene3D" id="1.10.1740.100">
    <property type="entry name" value="Set2, Rpb1 interacting domain"/>
    <property type="match status" value="1"/>
</dbReference>
<feature type="domain" description="SET" evidence="13">
    <location>
        <begin position="96"/>
        <end position="213"/>
    </location>
</feature>
<dbReference type="InterPro" id="IPR006560">
    <property type="entry name" value="AWS_dom"/>
</dbReference>
<dbReference type="PROSITE" id="PS01159">
    <property type="entry name" value="WW_DOMAIN_1"/>
    <property type="match status" value="1"/>
</dbReference>
<keyword evidence="7" id="KW-0949">S-adenosyl-L-methionine</keyword>
<evidence type="ECO:0000256" key="8">
    <source>
        <dbReference type="ARBA" id="ARBA00023015"/>
    </source>
</evidence>
<dbReference type="Gene3D" id="2.20.70.10">
    <property type="match status" value="1"/>
</dbReference>
<evidence type="ECO:0000256" key="7">
    <source>
        <dbReference type="ARBA" id="ARBA00022691"/>
    </source>
</evidence>
<feature type="region of interest" description="Disordered" evidence="11">
    <location>
        <begin position="587"/>
        <end position="649"/>
    </location>
</feature>
<dbReference type="GO" id="GO:0140955">
    <property type="term" value="F:histone H3K36 trimethyltransferase activity"/>
    <property type="evidence" value="ECO:0007669"/>
    <property type="project" value="UniProtKB-EC"/>
</dbReference>
<evidence type="ECO:0000259" key="14">
    <source>
        <dbReference type="PROSITE" id="PS50868"/>
    </source>
</evidence>
<evidence type="ECO:0000256" key="2">
    <source>
        <dbReference type="ARBA" id="ARBA00004286"/>
    </source>
</evidence>
<dbReference type="PANTHER" id="PTHR46711">
    <property type="entry name" value="HISTONE-LYSINE N-METHYLTRANSFERASE SETD2"/>
    <property type="match status" value="1"/>
</dbReference>
<dbReference type="AlphaFoldDB" id="A0AAV2AIN1"/>
<dbReference type="PROSITE" id="PS50280">
    <property type="entry name" value="SET"/>
    <property type="match status" value="1"/>
</dbReference>
<feature type="domain" description="WW" evidence="12">
    <location>
        <begin position="893"/>
        <end position="926"/>
    </location>
</feature>
<keyword evidence="8" id="KW-0805">Transcription regulation</keyword>
<evidence type="ECO:0000256" key="5">
    <source>
        <dbReference type="ARBA" id="ARBA00022603"/>
    </source>
</evidence>
<evidence type="ECO:0000259" key="13">
    <source>
        <dbReference type="PROSITE" id="PS50280"/>
    </source>
</evidence>
<dbReference type="InterPro" id="IPR046341">
    <property type="entry name" value="SET_dom_sf"/>
</dbReference>
<dbReference type="SUPFAM" id="SSF51045">
    <property type="entry name" value="WW domain"/>
    <property type="match status" value="1"/>
</dbReference>
<dbReference type="InterPro" id="IPR001214">
    <property type="entry name" value="SET_dom"/>
</dbReference>
<dbReference type="InterPro" id="IPR001202">
    <property type="entry name" value="WW_dom"/>
</dbReference>
<feature type="region of interest" description="Disordered" evidence="11">
    <location>
        <begin position="453"/>
        <end position="485"/>
    </location>
</feature>
<proteinExistence type="predicted"/>
<dbReference type="SMART" id="SM00456">
    <property type="entry name" value="WW"/>
    <property type="match status" value="1"/>
</dbReference>
<evidence type="ECO:0000259" key="15">
    <source>
        <dbReference type="PROSITE" id="PS51215"/>
    </source>
</evidence>
<evidence type="ECO:0000259" key="12">
    <source>
        <dbReference type="PROSITE" id="PS50020"/>
    </source>
</evidence>
<feature type="region of interest" description="Disordered" evidence="11">
    <location>
        <begin position="915"/>
        <end position="979"/>
    </location>
</feature>
<keyword evidence="17" id="KW-1185">Reference proteome</keyword>
<comment type="subcellular location">
    <subcellularLocation>
        <location evidence="2">Chromosome</location>
    </subcellularLocation>
    <subcellularLocation>
        <location evidence="1">Nucleus</location>
    </subcellularLocation>
</comment>
<evidence type="ECO:0000256" key="9">
    <source>
        <dbReference type="ARBA" id="ARBA00023163"/>
    </source>
</evidence>
<organism evidence="16 17">
    <name type="scientific">Larinioides sclopetarius</name>
    <dbReference type="NCBI Taxonomy" id="280406"/>
    <lineage>
        <taxon>Eukaryota</taxon>
        <taxon>Metazoa</taxon>
        <taxon>Ecdysozoa</taxon>
        <taxon>Arthropoda</taxon>
        <taxon>Chelicerata</taxon>
        <taxon>Arachnida</taxon>
        <taxon>Araneae</taxon>
        <taxon>Araneomorphae</taxon>
        <taxon>Entelegynae</taxon>
        <taxon>Araneoidea</taxon>
        <taxon>Araneidae</taxon>
        <taxon>Larinioides</taxon>
    </lineage>
</organism>
<feature type="compositionally biased region" description="Polar residues" evidence="11">
    <location>
        <begin position="425"/>
        <end position="441"/>
    </location>
</feature>
<dbReference type="Proteomes" id="UP001497382">
    <property type="component" value="Unassembled WGS sequence"/>
</dbReference>
<dbReference type="InterPro" id="IPR036020">
    <property type="entry name" value="WW_dom_sf"/>
</dbReference>
<dbReference type="EC" id="2.1.1.359" evidence="3"/>
<dbReference type="PROSITE" id="PS51215">
    <property type="entry name" value="AWS"/>
    <property type="match status" value="1"/>
</dbReference>
<keyword evidence="10" id="KW-0539">Nucleus</keyword>
<dbReference type="InterPro" id="IPR038190">
    <property type="entry name" value="SRI_sf"/>
</dbReference>
<dbReference type="Pfam" id="PF00397">
    <property type="entry name" value="WW"/>
    <property type="match status" value="1"/>
</dbReference>
<dbReference type="Pfam" id="PF17907">
    <property type="entry name" value="AWS"/>
    <property type="match status" value="1"/>
</dbReference>
<feature type="region of interest" description="Disordered" evidence="11">
    <location>
        <begin position="389"/>
        <end position="408"/>
    </location>
</feature>
<dbReference type="EMBL" id="CAXIEN010000171">
    <property type="protein sequence ID" value="CAL1283721.1"/>
    <property type="molecule type" value="Genomic_DNA"/>
</dbReference>
<dbReference type="GO" id="GO:0005694">
    <property type="term" value="C:chromosome"/>
    <property type="evidence" value="ECO:0007669"/>
    <property type="project" value="UniProtKB-SubCell"/>
</dbReference>
<gene>
    <name evidence="16" type="ORF">LARSCL_LOCUS12778</name>
</gene>
<dbReference type="GO" id="GO:0005634">
    <property type="term" value="C:nucleus"/>
    <property type="evidence" value="ECO:0007669"/>
    <property type="project" value="UniProtKB-SubCell"/>
</dbReference>
<dbReference type="InterPro" id="IPR013257">
    <property type="entry name" value="SRI"/>
</dbReference>
<feature type="compositionally biased region" description="Polar residues" evidence="11">
    <location>
        <begin position="587"/>
        <end position="596"/>
    </location>
</feature>
<dbReference type="CDD" id="cd00201">
    <property type="entry name" value="WW"/>
    <property type="match status" value="1"/>
</dbReference>
<feature type="compositionally biased region" description="Acidic residues" evidence="11">
    <location>
        <begin position="925"/>
        <end position="947"/>
    </location>
</feature>
<feature type="domain" description="AWS" evidence="15">
    <location>
        <begin position="41"/>
        <end position="94"/>
    </location>
</feature>
<protein>
    <recommendedName>
        <fullName evidence="3">[histone H3]-lysine(36) N-trimethyltransferase</fullName>
        <ecNumber evidence="3">2.1.1.359</ecNumber>
    </recommendedName>
</protein>
<dbReference type="Gene3D" id="2.170.270.10">
    <property type="entry name" value="SET domain"/>
    <property type="match status" value="1"/>
</dbReference>
<dbReference type="SMART" id="SM00317">
    <property type="entry name" value="SET"/>
    <property type="match status" value="1"/>
</dbReference>
<dbReference type="Pfam" id="PF00856">
    <property type="entry name" value="SET"/>
    <property type="match status" value="1"/>
</dbReference>
<dbReference type="GO" id="GO:0032259">
    <property type="term" value="P:methylation"/>
    <property type="evidence" value="ECO:0007669"/>
    <property type="project" value="UniProtKB-KW"/>
</dbReference>
<dbReference type="InterPro" id="IPR042294">
    <property type="entry name" value="SETD2_animal"/>
</dbReference>
<evidence type="ECO:0000256" key="3">
    <source>
        <dbReference type="ARBA" id="ARBA00012178"/>
    </source>
</evidence>
<feature type="compositionally biased region" description="Basic and acidic residues" evidence="11">
    <location>
        <begin position="470"/>
        <end position="485"/>
    </location>
</feature>
<dbReference type="Pfam" id="PF08236">
    <property type="entry name" value="SRI"/>
    <property type="match status" value="1"/>
</dbReference>
<feature type="compositionally biased region" description="Polar residues" evidence="11">
    <location>
        <begin position="624"/>
        <end position="643"/>
    </location>
</feature>
<evidence type="ECO:0000256" key="6">
    <source>
        <dbReference type="ARBA" id="ARBA00022679"/>
    </source>
</evidence>
<comment type="caution">
    <text evidence="16">The sequence shown here is derived from an EMBL/GenBank/DDBJ whole genome shotgun (WGS) entry which is preliminary data.</text>
</comment>
<dbReference type="PROSITE" id="PS50868">
    <property type="entry name" value="POST_SET"/>
    <property type="match status" value="1"/>
</dbReference>
<keyword evidence="9" id="KW-0804">Transcription</keyword>
<dbReference type="PANTHER" id="PTHR46711:SF1">
    <property type="entry name" value="HISTONE-LYSINE N-METHYLTRANSFERASE SETD2"/>
    <property type="match status" value="1"/>
</dbReference>
<evidence type="ECO:0000256" key="4">
    <source>
        <dbReference type="ARBA" id="ARBA00022454"/>
    </source>
</evidence>
<dbReference type="InterPro" id="IPR003616">
    <property type="entry name" value="Post-SET_dom"/>
</dbReference>
<reference evidence="16 17" key="1">
    <citation type="submission" date="2024-04" db="EMBL/GenBank/DDBJ databases">
        <authorList>
            <person name="Rising A."/>
            <person name="Reimegard J."/>
            <person name="Sonavane S."/>
            <person name="Akerstrom W."/>
            <person name="Nylinder S."/>
            <person name="Hedman E."/>
            <person name="Kallberg Y."/>
        </authorList>
    </citation>
    <scope>NUCLEOTIDE SEQUENCE [LARGE SCALE GENOMIC DNA]</scope>
</reference>
<dbReference type="SMART" id="SM00508">
    <property type="entry name" value="PostSET"/>
    <property type="match status" value="1"/>
</dbReference>
<evidence type="ECO:0000313" key="17">
    <source>
        <dbReference type="Proteomes" id="UP001497382"/>
    </source>
</evidence>
<keyword evidence="5" id="KW-0489">Methyltransferase</keyword>
<feature type="region of interest" description="Disordered" evidence="11">
    <location>
        <begin position="420"/>
        <end position="441"/>
    </location>
</feature>
<keyword evidence="6" id="KW-0808">Transferase</keyword>
<dbReference type="SUPFAM" id="SSF82199">
    <property type="entry name" value="SET domain"/>
    <property type="match status" value="1"/>
</dbReference>
<accession>A0AAV2AIN1</accession>
<feature type="compositionally biased region" description="Basic residues" evidence="11">
    <location>
        <begin position="959"/>
        <end position="973"/>
    </location>
</feature>
<feature type="domain" description="Post-SET" evidence="14">
    <location>
        <begin position="220"/>
        <end position="236"/>
    </location>
</feature>
<dbReference type="PROSITE" id="PS50020">
    <property type="entry name" value="WW_DOMAIN_2"/>
    <property type="match status" value="1"/>
</dbReference>
<name>A0AAV2AIN1_9ARAC</name>
<evidence type="ECO:0000313" key="16">
    <source>
        <dbReference type="EMBL" id="CAL1283721.1"/>
    </source>
</evidence>
<dbReference type="SMART" id="SM00570">
    <property type="entry name" value="AWS"/>
    <property type="match status" value="1"/>
</dbReference>
<evidence type="ECO:0000256" key="10">
    <source>
        <dbReference type="ARBA" id="ARBA00023242"/>
    </source>
</evidence>
<dbReference type="CDD" id="cd19172">
    <property type="entry name" value="SET_SETD2"/>
    <property type="match status" value="1"/>
</dbReference>
<evidence type="ECO:0000256" key="11">
    <source>
        <dbReference type="SAM" id="MobiDB-lite"/>
    </source>
</evidence>
<dbReference type="GO" id="GO:0006355">
    <property type="term" value="P:regulation of DNA-templated transcription"/>
    <property type="evidence" value="ECO:0007669"/>
    <property type="project" value="InterPro"/>
</dbReference>
<feature type="compositionally biased region" description="Basic and acidic residues" evidence="11">
    <location>
        <begin position="607"/>
        <end position="621"/>
    </location>
</feature>